<reference evidence="6" key="1">
    <citation type="submission" date="2017-04" db="EMBL/GenBank/DDBJ databases">
        <authorList>
            <person name="Varghese N."/>
            <person name="Submissions S."/>
        </authorList>
    </citation>
    <scope>NUCLEOTIDE SEQUENCE [LARGE SCALE GENOMIC DNA]</scope>
    <source>
        <strain evidence="6">Ballard 720</strain>
    </source>
</reference>
<name>A0A1X7HAS9_TRICW</name>
<proteinExistence type="inferred from homology"/>
<dbReference type="RefSeq" id="WP_085230825.1">
    <property type="nucleotide sequence ID" value="NZ_BSQD01000025.1"/>
</dbReference>
<feature type="chain" id="PRO_5012530310" description="Protein CyaE" evidence="4">
    <location>
        <begin position="21"/>
        <end position="479"/>
    </location>
</feature>
<feature type="compositionally biased region" description="Polar residues" evidence="3">
    <location>
        <begin position="322"/>
        <end position="341"/>
    </location>
</feature>
<dbReference type="OrthoDB" id="8553524at2"/>
<dbReference type="PANTHER" id="PTHR30203">
    <property type="entry name" value="OUTER MEMBRANE CATION EFFLUX PROTEIN"/>
    <property type="match status" value="1"/>
</dbReference>
<dbReference type="GeneID" id="95550957"/>
<sequence>MMTRRDLVVVSLLASLASHAGDAVAMLDLPRTYDGISVTPENRIINDRSCVPLPTARPLELDDVVLQAVCASPQARRAWAHVRAQTAALGEIEAGYLPTISAAAGSDYSTFSSTRDDGAGSVRQWRNASVIYATLNLNWVLLDFGKRNAAKHRALALLAAANASQDEMLQAVFFKAAQAFYTVLGAQAAVDATRKAVMVAHESLRATNAKREAGAGALADVLQARTSYRRAVLDSMEAEGDARVAIGALAVAIGLDAGTQLEVAPLQARDVDVHADIDAGIDELMNEAKFSHPKLAAARAMLDDARASITVARTQGRPSISLAGSLSQSNQLSHTQPSTHGAHSRRGIIGLRVTIPLFEGFASNRRVERAQAQADAQEAVLRDTELQVSLAVWESYHGVLTRAANLTNSQGLLEDAERALDLTRGRYKEGVGSFAELLNAQTALADAQKQRVLAVSGWRTARLKLAASLGKLRLCGADP</sequence>
<dbReference type="InterPro" id="IPR003423">
    <property type="entry name" value="OMP_efflux"/>
</dbReference>
<feature type="signal peptide" evidence="4">
    <location>
        <begin position="1"/>
        <end position="20"/>
    </location>
</feature>
<evidence type="ECO:0000256" key="4">
    <source>
        <dbReference type="SAM" id="SignalP"/>
    </source>
</evidence>
<dbReference type="GO" id="GO:0015562">
    <property type="term" value="F:efflux transmembrane transporter activity"/>
    <property type="evidence" value="ECO:0007669"/>
    <property type="project" value="InterPro"/>
</dbReference>
<evidence type="ECO:0000256" key="1">
    <source>
        <dbReference type="ARBA" id="ARBA00007613"/>
    </source>
</evidence>
<organism evidence="5 6">
    <name type="scientific">Trinickia caryophylli</name>
    <name type="common">Paraburkholderia caryophylli</name>
    <dbReference type="NCBI Taxonomy" id="28094"/>
    <lineage>
        <taxon>Bacteria</taxon>
        <taxon>Pseudomonadati</taxon>
        <taxon>Pseudomonadota</taxon>
        <taxon>Betaproteobacteria</taxon>
        <taxon>Burkholderiales</taxon>
        <taxon>Burkholderiaceae</taxon>
        <taxon>Trinickia</taxon>
    </lineage>
</organism>
<comment type="similarity">
    <text evidence="1 2">Belongs to the outer membrane factor (OMF) (TC 1.B.17) family.</text>
</comment>
<keyword evidence="2" id="KW-0472">Membrane</keyword>
<keyword evidence="2" id="KW-0813">Transport</keyword>
<keyword evidence="2" id="KW-0354">Hemolysis</keyword>
<keyword evidence="2" id="KW-0998">Cell outer membrane</keyword>
<evidence type="ECO:0000313" key="5">
    <source>
        <dbReference type="EMBL" id="SMF82822.1"/>
    </source>
</evidence>
<dbReference type="GO" id="GO:0031640">
    <property type="term" value="P:killing of cells of another organism"/>
    <property type="evidence" value="ECO:0007669"/>
    <property type="project" value="UniProtKB-KW"/>
</dbReference>
<dbReference type="GO" id="GO:0009279">
    <property type="term" value="C:cell outer membrane"/>
    <property type="evidence" value="ECO:0007669"/>
    <property type="project" value="UniProtKB-SubCell"/>
</dbReference>
<keyword evidence="4" id="KW-0732">Signal</keyword>
<comment type="function">
    <text evidence="2">CyaE is necessary for transport of calmodulin-sensitive adenylate cyclase-hemolysin (cyclolysin).</text>
</comment>
<dbReference type="STRING" id="28094.SAMN06295900_1282"/>
<dbReference type="Proteomes" id="UP000192911">
    <property type="component" value="Unassembled WGS sequence"/>
</dbReference>
<evidence type="ECO:0000313" key="6">
    <source>
        <dbReference type="Proteomes" id="UP000192911"/>
    </source>
</evidence>
<keyword evidence="6" id="KW-1185">Reference proteome</keyword>
<dbReference type="PANTHER" id="PTHR30203:SF29">
    <property type="entry name" value="PROTEIN CYAE"/>
    <property type="match status" value="1"/>
</dbReference>
<gene>
    <name evidence="5" type="ORF">SAMN06295900_1282</name>
</gene>
<dbReference type="Pfam" id="PF02321">
    <property type="entry name" value="OEP"/>
    <property type="match status" value="2"/>
</dbReference>
<keyword evidence="2" id="KW-0204">Cytolysis</keyword>
<evidence type="ECO:0000256" key="2">
    <source>
        <dbReference type="PIRNR" id="PIRNR001892"/>
    </source>
</evidence>
<comment type="subcellular location">
    <subcellularLocation>
        <location evidence="2">Cell outer membrane</location>
        <topology evidence="2">Peripheral membrane protein</topology>
    </subcellularLocation>
</comment>
<dbReference type="Gene3D" id="1.20.1600.10">
    <property type="entry name" value="Outer membrane efflux proteins (OEP)"/>
    <property type="match status" value="1"/>
</dbReference>
<dbReference type="EMBL" id="FXAH01000028">
    <property type="protein sequence ID" value="SMF82822.1"/>
    <property type="molecule type" value="Genomic_DNA"/>
</dbReference>
<protein>
    <recommendedName>
        <fullName evidence="2">Protein CyaE</fullName>
    </recommendedName>
</protein>
<dbReference type="AlphaFoldDB" id="A0A1X7HAS9"/>
<dbReference type="SUPFAM" id="SSF56954">
    <property type="entry name" value="Outer membrane efflux proteins (OEP)"/>
    <property type="match status" value="1"/>
</dbReference>
<dbReference type="InterPro" id="IPR028351">
    <property type="entry name" value="CyaE"/>
</dbReference>
<dbReference type="InterPro" id="IPR010131">
    <property type="entry name" value="MdtP/NodT-like"/>
</dbReference>
<evidence type="ECO:0000256" key="3">
    <source>
        <dbReference type="SAM" id="MobiDB-lite"/>
    </source>
</evidence>
<dbReference type="PIRSF" id="PIRSF001892">
    <property type="entry name" value="CyaE"/>
    <property type="match status" value="1"/>
</dbReference>
<accession>A0A1X7HAS9</accession>
<feature type="region of interest" description="Disordered" evidence="3">
    <location>
        <begin position="322"/>
        <end position="345"/>
    </location>
</feature>